<reference evidence="2" key="1">
    <citation type="submission" date="2021-02" db="EMBL/GenBank/DDBJ databases">
        <authorList>
            <person name="Nowell W R."/>
        </authorList>
    </citation>
    <scope>NUCLEOTIDE SEQUENCE</scope>
</reference>
<organism evidence="2 3">
    <name type="scientific">Rotaria sordida</name>
    <dbReference type="NCBI Taxonomy" id="392033"/>
    <lineage>
        <taxon>Eukaryota</taxon>
        <taxon>Metazoa</taxon>
        <taxon>Spiralia</taxon>
        <taxon>Gnathifera</taxon>
        <taxon>Rotifera</taxon>
        <taxon>Eurotatoria</taxon>
        <taxon>Bdelloidea</taxon>
        <taxon>Philodinida</taxon>
        <taxon>Philodinidae</taxon>
        <taxon>Rotaria</taxon>
    </lineage>
</organism>
<dbReference type="OrthoDB" id="10030341at2759"/>
<proteinExistence type="predicted"/>
<comment type="caution">
    <text evidence="2">The sequence shown here is derived from an EMBL/GenBank/DDBJ whole genome shotgun (WGS) entry which is preliminary data.</text>
</comment>
<name>A0A814AHI1_9BILA</name>
<gene>
    <name evidence="2" type="ORF">RFH988_LOCUS9651</name>
</gene>
<feature type="transmembrane region" description="Helical" evidence="1">
    <location>
        <begin position="385"/>
        <end position="411"/>
    </location>
</feature>
<feature type="transmembrane region" description="Helical" evidence="1">
    <location>
        <begin position="473"/>
        <end position="495"/>
    </location>
</feature>
<evidence type="ECO:0000313" key="2">
    <source>
        <dbReference type="EMBL" id="CAF0914299.1"/>
    </source>
</evidence>
<evidence type="ECO:0000256" key="1">
    <source>
        <dbReference type="SAM" id="Phobius"/>
    </source>
</evidence>
<sequence>MYPIIIELKEKIIKLNLFENEISLSNAFHHRTAIISTRIYIFLLLLSVNILIGYTLFKGQSQTITIQNPTETIYKNLFNKYQTTLQCQCSQIAISYGSFLSISPQYHPICSSIYIQDQWIELLFNSNTTYFLPIDFRSLASSHFQLLATLCSFVQQIVHDAIDDFLSNTFLSPQILSEVSLEQRSYAESSFLRISTANNVKHLLHLIRNLTQSNRLQTALSTATINMLYYDSTNTVSAFSWTDIFNLFRMNCSCSFTTSCYLPSGFYNHIAYDIARNGLWHDQPMGNVTGFKVGCYAIEGILQSTLECFFNSQCLTMIQILFPISSNINIYPLNHSQTRFSSITTIEELTNELFLETWLTIISFSNYYNHCIPYICTYTYTQRNILYVITKLLSIYGGLTAVLRVCVPLIVTKWRNQFIRQRSEKTTRTNGNKRFDEIWEMIKIKIFRINLFDDVKSRSDPFALDTAIISTRIYLILLCMSTGILISYTAVTLHMSTIIIRNPSEMIYDNLLNQYKSTLKCPCSQIAIEYSSFVSLSPVYHQVCSSPFISDIWTISSGGKRFGAMEFKAIQSFFIILKVFCSLTEQTVSDAWRIFNQSVIITSHTISSDELIIRTKDAFNQFESQTATNFKHIISLIQSYLGTMFSTLENNVEFASYQPVTNGSSVNFKLIPTTKQNNCSCALNNECLQIITYTGITISDRGVIYPVPTLYVGCSMVQAVLRSTLECFFNQTCFEAFKEQNIYLQLLNVSILQESKTRFSSKTMIGILVDELMIERWNEQINFSRYYTQCASPQCSYTLILRNNVLSIATTVVGLLGGLSVALRLTIPFFVNAIRNRIYRRRNELLTDRTSTFSDRFYHAYNLLKEKALEFNLFEHQGTNDNAYHLKTQIISTRIYLLLLILSISILIVYTLLIGDIKYVTIQYPSLNTFEQLESHKIYSSTLNCPCQNLSIQYDTFISISYRLHQLCSSDIFSINFLNLIYNPLNTFNYSYFDYRLFILPQFRWLNSLCTLANSTFNDALIVFYSNTLVTGRVQSRTTIQIQIDTALTHFYLSTSRAFLRALDFIQQVSQGNGIISEIESNWYFTSRIEPIQYASLWTEPRSYYDHNSSCSCSINHMCTSVAMIDEWIIPGFRVGCYPLQSLLQSTLECLYNQTCLNQLKSIYFNSDLTFQSLDPTLSSPNVTVQTLINKLLVDRLEHSIDYNQYYSSCAPISCTYSYNQRVDSIYLVTSIIGLFGGLTIALKLFVPMIVKTIRHFKNYHHRNRTIPLAVREIPDTPSKF</sequence>
<keyword evidence="1" id="KW-1133">Transmembrane helix</keyword>
<feature type="transmembrane region" description="Helical" evidence="1">
    <location>
        <begin position="1226"/>
        <end position="1247"/>
    </location>
</feature>
<protein>
    <submittedName>
        <fullName evidence="2">Uncharacterized protein</fullName>
    </submittedName>
</protein>
<dbReference type="EMBL" id="CAJNOO010000346">
    <property type="protein sequence ID" value="CAF0914299.1"/>
    <property type="molecule type" value="Genomic_DNA"/>
</dbReference>
<evidence type="ECO:0000313" key="3">
    <source>
        <dbReference type="Proteomes" id="UP000663882"/>
    </source>
</evidence>
<feature type="transmembrane region" description="Helical" evidence="1">
    <location>
        <begin position="39"/>
        <end position="57"/>
    </location>
</feature>
<keyword evidence="1" id="KW-0812">Transmembrane</keyword>
<dbReference type="Proteomes" id="UP000663882">
    <property type="component" value="Unassembled WGS sequence"/>
</dbReference>
<feature type="transmembrane region" description="Helical" evidence="1">
    <location>
        <begin position="895"/>
        <end position="915"/>
    </location>
</feature>
<feature type="transmembrane region" description="Helical" evidence="1">
    <location>
        <begin position="805"/>
        <end position="831"/>
    </location>
</feature>
<keyword evidence="1" id="KW-0472">Membrane</keyword>
<accession>A0A814AHI1</accession>